<reference evidence="2 3" key="1">
    <citation type="submission" date="2019-01" db="EMBL/GenBank/DDBJ databases">
        <title>Sequencing of cultivated peanut Arachis hypogaea provides insights into genome evolution and oil improvement.</title>
        <authorList>
            <person name="Chen X."/>
        </authorList>
    </citation>
    <scope>NUCLEOTIDE SEQUENCE [LARGE SCALE GENOMIC DNA]</scope>
    <source>
        <strain evidence="3">cv. Fuhuasheng</strain>
        <tissue evidence="2">Leaves</tissue>
    </source>
</reference>
<accession>A0A444XQD0</accession>
<dbReference type="EMBL" id="SDMP01000019">
    <property type="protein sequence ID" value="RYQ91913.1"/>
    <property type="molecule type" value="Genomic_DNA"/>
</dbReference>
<keyword evidence="3" id="KW-1185">Reference proteome</keyword>
<proteinExistence type="predicted"/>
<protein>
    <recommendedName>
        <fullName evidence="1">Transposase-associated domain-containing protein</fullName>
    </recommendedName>
</protein>
<name>A0A444XQD0_ARAHY</name>
<organism evidence="2 3">
    <name type="scientific">Arachis hypogaea</name>
    <name type="common">Peanut</name>
    <dbReference type="NCBI Taxonomy" id="3818"/>
    <lineage>
        <taxon>Eukaryota</taxon>
        <taxon>Viridiplantae</taxon>
        <taxon>Streptophyta</taxon>
        <taxon>Embryophyta</taxon>
        <taxon>Tracheophyta</taxon>
        <taxon>Spermatophyta</taxon>
        <taxon>Magnoliopsida</taxon>
        <taxon>eudicotyledons</taxon>
        <taxon>Gunneridae</taxon>
        <taxon>Pentapetalae</taxon>
        <taxon>rosids</taxon>
        <taxon>fabids</taxon>
        <taxon>Fabales</taxon>
        <taxon>Fabaceae</taxon>
        <taxon>Papilionoideae</taxon>
        <taxon>50 kb inversion clade</taxon>
        <taxon>dalbergioids sensu lato</taxon>
        <taxon>Dalbergieae</taxon>
        <taxon>Pterocarpus clade</taxon>
        <taxon>Arachis</taxon>
    </lineage>
</organism>
<evidence type="ECO:0000313" key="3">
    <source>
        <dbReference type="Proteomes" id="UP000289738"/>
    </source>
</evidence>
<dbReference type="InterPro" id="IPR029480">
    <property type="entry name" value="Transpos_assoc"/>
</dbReference>
<evidence type="ECO:0000313" key="2">
    <source>
        <dbReference type="EMBL" id="RYQ91913.1"/>
    </source>
</evidence>
<feature type="domain" description="Transposase-associated" evidence="1">
    <location>
        <begin position="2"/>
        <end position="41"/>
    </location>
</feature>
<sequence length="184" mass="20948">MIHCPCPLCGFRFFQTREDAYDHLLIKTLFPNYTFWLHHGERIVDESSSGREELEPIGSSGGPICDMVHKAFNFPGLQGDDEDLMNEHVRDGAEGLPYLSDQPSHKARGFHDLLEDGEQELYPGCSRLFSKLSFLVRLYHIKCMCGVSDKAFSLILELLGDAFEHAKILKTLHDVKRIIRKLGI</sequence>
<evidence type="ECO:0000259" key="1">
    <source>
        <dbReference type="Pfam" id="PF13963"/>
    </source>
</evidence>
<dbReference type="AlphaFoldDB" id="A0A444XQD0"/>
<gene>
    <name evidence="2" type="ORF">Ahy_B09g097970</name>
</gene>
<comment type="caution">
    <text evidence="2">The sequence shown here is derived from an EMBL/GenBank/DDBJ whole genome shotgun (WGS) entry which is preliminary data.</text>
</comment>
<dbReference type="Proteomes" id="UP000289738">
    <property type="component" value="Chromosome B09"/>
</dbReference>
<dbReference type="Pfam" id="PF13963">
    <property type="entry name" value="Transpos_assoc"/>
    <property type="match status" value="1"/>
</dbReference>